<evidence type="ECO:0000313" key="11">
    <source>
        <dbReference type="EMBL" id="MDA3968394.1"/>
    </source>
</evidence>
<evidence type="ECO:0000256" key="1">
    <source>
        <dbReference type="ARBA" id="ARBA00007921"/>
    </source>
</evidence>
<name>A0ABT4VCH6_9HELI</name>
<keyword evidence="4 6" id="KW-0694">RNA-binding</keyword>
<dbReference type="InterPro" id="IPR006073">
    <property type="entry name" value="GTP-bd"/>
</dbReference>
<dbReference type="InterPro" id="IPR005662">
    <property type="entry name" value="GTPase_Era-like"/>
</dbReference>
<dbReference type="Pfam" id="PF07650">
    <property type="entry name" value="KH_2"/>
    <property type="match status" value="1"/>
</dbReference>
<evidence type="ECO:0000259" key="10">
    <source>
        <dbReference type="PROSITE" id="PS51713"/>
    </source>
</evidence>
<evidence type="ECO:0000256" key="4">
    <source>
        <dbReference type="ARBA" id="ARBA00022884"/>
    </source>
</evidence>
<dbReference type="PROSITE" id="PS50823">
    <property type="entry name" value="KH_TYPE_2"/>
    <property type="match status" value="1"/>
</dbReference>
<feature type="region of interest" description="G2" evidence="7">
    <location>
        <begin position="38"/>
        <end position="42"/>
    </location>
</feature>
<comment type="subcellular location">
    <subcellularLocation>
        <location evidence="6">Cytoplasm</location>
    </subcellularLocation>
    <subcellularLocation>
        <location evidence="6">Cell membrane</location>
        <topology evidence="6">Peripheral membrane protein</topology>
    </subcellularLocation>
</comment>
<dbReference type="RefSeq" id="WP_271020686.1">
    <property type="nucleotide sequence ID" value="NZ_JAQHXR010000001.1"/>
</dbReference>
<dbReference type="CDD" id="cd04163">
    <property type="entry name" value="Era"/>
    <property type="match status" value="1"/>
</dbReference>
<dbReference type="PANTHER" id="PTHR42698">
    <property type="entry name" value="GTPASE ERA"/>
    <property type="match status" value="1"/>
</dbReference>
<evidence type="ECO:0000256" key="6">
    <source>
        <dbReference type="HAMAP-Rule" id="MF_00367"/>
    </source>
</evidence>
<feature type="binding site" evidence="6">
    <location>
        <begin position="119"/>
        <end position="122"/>
    </location>
    <ligand>
        <name>GTP</name>
        <dbReference type="ChEBI" id="CHEBI:37565"/>
    </ligand>
</feature>
<dbReference type="NCBIfam" id="TIGR00231">
    <property type="entry name" value="small_GTP"/>
    <property type="match status" value="1"/>
</dbReference>
<protein>
    <recommendedName>
        <fullName evidence="2 6">GTPase Era</fullName>
    </recommendedName>
</protein>
<feature type="region of interest" description="G3" evidence="7">
    <location>
        <begin position="59"/>
        <end position="62"/>
    </location>
</feature>
<keyword evidence="6" id="KW-0472">Membrane</keyword>
<evidence type="ECO:0000259" key="9">
    <source>
        <dbReference type="PROSITE" id="PS50823"/>
    </source>
</evidence>
<feature type="region of interest" description="G4" evidence="7">
    <location>
        <begin position="119"/>
        <end position="122"/>
    </location>
</feature>
<comment type="function">
    <text evidence="6">An essential GTPase that binds both GDP and GTP, with rapid nucleotide exchange. Plays a role in 16S rRNA processing and 30S ribosomal subunit biogenesis and possibly also in cell cycle regulation and energy metabolism.</text>
</comment>
<keyword evidence="6" id="KW-1003">Cell membrane</keyword>
<dbReference type="EMBL" id="JAQHXR010000001">
    <property type="protein sequence ID" value="MDA3968394.1"/>
    <property type="molecule type" value="Genomic_DNA"/>
</dbReference>
<keyword evidence="6" id="KW-0690">Ribosome biogenesis</keyword>
<dbReference type="InterPro" id="IPR004044">
    <property type="entry name" value="KH_dom_type_2"/>
</dbReference>
<feature type="region of interest" description="G1" evidence="7">
    <location>
        <begin position="12"/>
        <end position="19"/>
    </location>
</feature>
<evidence type="ECO:0000256" key="2">
    <source>
        <dbReference type="ARBA" id="ARBA00020484"/>
    </source>
</evidence>
<dbReference type="SUPFAM" id="SSF52540">
    <property type="entry name" value="P-loop containing nucleoside triphosphate hydrolases"/>
    <property type="match status" value="1"/>
</dbReference>
<dbReference type="NCBIfam" id="TIGR00436">
    <property type="entry name" value="era"/>
    <property type="match status" value="1"/>
</dbReference>
<reference evidence="11 12" key="1">
    <citation type="submission" date="2023-01" db="EMBL/GenBank/DDBJ databases">
        <title>Description of Helicobacter ibis sp. nov. isolated from faecal droppings of black-faced ibis (Theristicus melanopis).</title>
        <authorList>
            <person name="Lopez-Cantillo M."/>
            <person name="Vidal-Veuthey B."/>
            <person name="Mella A."/>
            <person name="De La Haba R."/>
            <person name="Collado L."/>
        </authorList>
    </citation>
    <scope>NUCLEOTIDE SEQUENCE [LARGE SCALE GENOMIC DNA]</scope>
    <source>
        <strain evidence="11 12">A82</strain>
    </source>
</reference>
<evidence type="ECO:0000256" key="8">
    <source>
        <dbReference type="RuleBase" id="RU003761"/>
    </source>
</evidence>
<dbReference type="SUPFAM" id="SSF54814">
    <property type="entry name" value="Prokaryotic type KH domain (KH-domain type II)"/>
    <property type="match status" value="1"/>
</dbReference>
<proteinExistence type="inferred from homology"/>
<evidence type="ECO:0000256" key="7">
    <source>
        <dbReference type="PROSITE-ProRule" id="PRU01050"/>
    </source>
</evidence>
<dbReference type="Gene3D" id="3.30.300.20">
    <property type="match status" value="1"/>
</dbReference>
<dbReference type="NCBIfam" id="NF000908">
    <property type="entry name" value="PRK00089.1"/>
    <property type="match status" value="1"/>
</dbReference>
<dbReference type="InterPro" id="IPR030388">
    <property type="entry name" value="G_ERA_dom"/>
</dbReference>
<dbReference type="InterPro" id="IPR009019">
    <property type="entry name" value="KH_sf_prok-type"/>
</dbReference>
<dbReference type="Proteomes" id="UP001210261">
    <property type="component" value="Unassembled WGS sequence"/>
</dbReference>
<comment type="subunit">
    <text evidence="6">Monomer.</text>
</comment>
<keyword evidence="3 6" id="KW-0547">Nucleotide-binding</keyword>
<evidence type="ECO:0000256" key="3">
    <source>
        <dbReference type="ARBA" id="ARBA00022741"/>
    </source>
</evidence>
<feature type="domain" description="KH type-2" evidence="9">
    <location>
        <begin position="188"/>
        <end position="277"/>
    </location>
</feature>
<dbReference type="PANTHER" id="PTHR42698:SF1">
    <property type="entry name" value="GTPASE ERA, MITOCHONDRIAL"/>
    <property type="match status" value="1"/>
</dbReference>
<dbReference type="InterPro" id="IPR027417">
    <property type="entry name" value="P-loop_NTPase"/>
</dbReference>
<feature type="domain" description="Era-type G" evidence="10">
    <location>
        <begin position="4"/>
        <end position="170"/>
    </location>
</feature>
<dbReference type="HAMAP" id="MF_00367">
    <property type="entry name" value="GTPase_Era"/>
    <property type="match status" value="1"/>
</dbReference>
<dbReference type="Pfam" id="PF01926">
    <property type="entry name" value="MMR_HSR1"/>
    <property type="match status" value="1"/>
</dbReference>
<feature type="binding site" evidence="6">
    <location>
        <begin position="12"/>
        <end position="19"/>
    </location>
    <ligand>
        <name>GTP</name>
        <dbReference type="ChEBI" id="CHEBI:37565"/>
    </ligand>
</feature>
<comment type="similarity">
    <text evidence="1 6 7 8">Belongs to the TRAFAC class TrmE-Era-EngA-EngB-Septin-like GTPase superfamily. Era GTPase family.</text>
</comment>
<sequence>MDSKAGFVALLGRPNAGKSTLLNALLGERLALVSHKANATRKRLNVIVMWEDTQIIFVDTPGIHKQEKLLNEYMLKEALKALDDCDFLIFLAPASDRISFYEEFLELNKNKKKHILVLSKADMVSKDELLSKIKEYEKYSGVYEELIPVSYKDDKSLESLLKAISKYIPQNPYYYDQEILSPESTKEIVKEIIRESCFAFLSDELPYESDVMINKYTEKESVDVIRATIIVLKDSQKGIVVGKCGATIKRIGKDCRVKIERFLGKRVYLELFVKVVPNWSKEKEMLKKVGYNFDF</sequence>
<keyword evidence="5 6" id="KW-0342">GTP-binding</keyword>
<feature type="binding site" evidence="6">
    <location>
        <begin position="59"/>
        <end position="63"/>
    </location>
    <ligand>
        <name>GTP</name>
        <dbReference type="ChEBI" id="CHEBI:37565"/>
    </ligand>
</feature>
<gene>
    <name evidence="6 11" type="primary">era</name>
    <name evidence="11" type="ORF">PF021_01745</name>
</gene>
<organism evidence="11 12">
    <name type="scientific">Helicobacter ibis</name>
    <dbReference type="NCBI Taxonomy" id="2962633"/>
    <lineage>
        <taxon>Bacteria</taxon>
        <taxon>Pseudomonadati</taxon>
        <taxon>Campylobacterota</taxon>
        <taxon>Epsilonproteobacteria</taxon>
        <taxon>Campylobacterales</taxon>
        <taxon>Helicobacteraceae</taxon>
        <taxon>Helicobacter</taxon>
    </lineage>
</organism>
<dbReference type="PROSITE" id="PS51713">
    <property type="entry name" value="G_ERA"/>
    <property type="match status" value="1"/>
</dbReference>
<evidence type="ECO:0000256" key="5">
    <source>
        <dbReference type="ARBA" id="ARBA00023134"/>
    </source>
</evidence>
<dbReference type="InterPro" id="IPR005225">
    <property type="entry name" value="Small_GTP-bd"/>
</dbReference>
<dbReference type="InterPro" id="IPR015946">
    <property type="entry name" value="KH_dom-like_a/b"/>
</dbReference>
<accession>A0ABT4VCH6</accession>
<dbReference type="Gene3D" id="3.40.50.300">
    <property type="entry name" value="P-loop containing nucleotide triphosphate hydrolases"/>
    <property type="match status" value="1"/>
</dbReference>
<feature type="region of interest" description="G5" evidence="7">
    <location>
        <begin position="149"/>
        <end position="151"/>
    </location>
</feature>
<dbReference type="CDD" id="cd22534">
    <property type="entry name" value="KH-II_Era"/>
    <property type="match status" value="1"/>
</dbReference>
<comment type="caution">
    <text evidence="11">The sequence shown here is derived from an EMBL/GenBank/DDBJ whole genome shotgun (WGS) entry which is preliminary data.</text>
</comment>
<evidence type="ECO:0000313" key="12">
    <source>
        <dbReference type="Proteomes" id="UP001210261"/>
    </source>
</evidence>
<keyword evidence="6" id="KW-0963">Cytoplasm</keyword>
<keyword evidence="6" id="KW-0699">rRNA-binding</keyword>
<keyword evidence="12" id="KW-1185">Reference proteome</keyword>